<evidence type="ECO:0000256" key="3">
    <source>
        <dbReference type="ARBA" id="ARBA00022801"/>
    </source>
</evidence>
<gene>
    <name evidence="15" type="primary">uvrD</name>
    <name evidence="15" type="ORF">MHSWG343_08760</name>
</gene>
<dbReference type="EMBL" id="BIMN01000005">
    <property type="protein sequence ID" value="GCE63869.1"/>
    <property type="molecule type" value="Genomic_DNA"/>
</dbReference>
<dbReference type="CDD" id="cd17932">
    <property type="entry name" value="DEXQc_UvrD"/>
    <property type="match status" value="1"/>
</dbReference>
<keyword evidence="6" id="KW-0238">DNA-binding</keyword>
<organism evidence="15 16">
    <name type="scientific">Candidatus Mycoplasma haematohominis</name>
    <dbReference type="NCBI Taxonomy" id="1494318"/>
    <lineage>
        <taxon>Bacteria</taxon>
        <taxon>Bacillati</taxon>
        <taxon>Mycoplasmatota</taxon>
        <taxon>Mollicutes</taxon>
        <taxon>Mycoplasmataceae</taxon>
        <taxon>Mycoplasma</taxon>
    </lineage>
</organism>
<dbReference type="EC" id="5.6.2.4" evidence="9"/>
<dbReference type="GO" id="GO:0043138">
    <property type="term" value="F:3'-5' DNA helicase activity"/>
    <property type="evidence" value="ECO:0007669"/>
    <property type="project" value="UniProtKB-EC"/>
</dbReference>
<feature type="region of interest" description="Disordered" evidence="12">
    <location>
        <begin position="696"/>
        <end position="724"/>
    </location>
</feature>
<comment type="similarity">
    <text evidence="1">Belongs to the helicase family. UvrD subfamily.</text>
</comment>
<evidence type="ECO:0000256" key="5">
    <source>
        <dbReference type="ARBA" id="ARBA00022840"/>
    </source>
</evidence>
<dbReference type="SUPFAM" id="SSF52540">
    <property type="entry name" value="P-loop containing nucleoside triphosphate hydrolases"/>
    <property type="match status" value="1"/>
</dbReference>
<evidence type="ECO:0000256" key="6">
    <source>
        <dbReference type="ARBA" id="ARBA00023125"/>
    </source>
</evidence>
<evidence type="ECO:0000256" key="2">
    <source>
        <dbReference type="ARBA" id="ARBA00022741"/>
    </source>
</evidence>
<comment type="catalytic activity">
    <reaction evidence="8">
        <text>Couples ATP hydrolysis with the unwinding of duplex DNA by translocating in the 3'-5' direction.</text>
        <dbReference type="EC" id="5.6.2.4"/>
    </reaction>
</comment>
<dbReference type="PANTHER" id="PTHR11070">
    <property type="entry name" value="UVRD / RECB / PCRA DNA HELICASE FAMILY MEMBER"/>
    <property type="match status" value="1"/>
</dbReference>
<dbReference type="Gene3D" id="1.10.486.10">
    <property type="entry name" value="PCRA, domain 4"/>
    <property type="match status" value="1"/>
</dbReference>
<evidence type="ECO:0000256" key="12">
    <source>
        <dbReference type="SAM" id="MobiDB-lite"/>
    </source>
</evidence>
<evidence type="ECO:0000256" key="7">
    <source>
        <dbReference type="ARBA" id="ARBA00023235"/>
    </source>
</evidence>
<dbReference type="InterPro" id="IPR014017">
    <property type="entry name" value="DNA_helicase_UvrD-like_C"/>
</dbReference>
<comment type="caution">
    <text evidence="15">The sequence shown here is derived from an EMBL/GenBank/DDBJ whole genome shotgun (WGS) entry which is preliminary data.</text>
</comment>
<dbReference type="GO" id="GO:0005524">
    <property type="term" value="F:ATP binding"/>
    <property type="evidence" value="ECO:0007669"/>
    <property type="project" value="UniProtKB-UniRule"/>
</dbReference>
<evidence type="ECO:0000313" key="16">
    <source>
        <dbReference type="Proteomes" id="UP000324831"/>
    </source>
</evidence>
<keyword evidence="5 11" id="KW-0067">ATP-binding</keyword>
<proteinExistence type="inferred from homology"/>
<comment type="catalytic activity">
    <reaction evidence="10">
        <text>ATP + H2O = ADP + phosphate + H(+)</text>
        <dbReference type="Rhea" id="RHEA:13065"/>
        <dbReference type="ChEBI" id="CHEBI:15377"/>
        <dbReference type="ChEBI" id="CHEBI:15378"/>
        <dbReference type="ChEBI" id="CHEBI:30616"/>
        <dbReference type="ChEBI" id="CHEBI:43474"/>
        <dbReference type="ChEBI" id="CHEBI:456216"/>
        <dbReference type="EC" id="5.6.2.4"/>
    </reaction>
</comment>
<feature type="domain" description="UvrD-like helicase C-terminal" evidence="14">
    <location>
        <begin position="319"/>
        <end position="581"/>
    </location>
</feature>
<protein>
    <recommendedName>
        <fullName evidence="9">DNA 3'-5' helicase</fullName>
        <ecNumber evidence="9">5.6.2.4</ecNumber>
    </recommendedName>
</protein>
<evidence type="ECO:0000259" key="13">
    <source>
        <dbReference type="PROSITE" id="PS51198"/>
    </source>
</evidence>
<dbReference type="AlphaFoldDB" id="A0A478FTV4"/>
<dbReference type="Gene3D" id="1.10.10.160">
    <property type="match status" value="1"/>
</dbReference>
<dbReference type="GO" id="GO:0000725">
    <property type="term" value="P:recombinational repair"/>
    <property type="evidence" value="ECO:0007669"/>
    <property type="project" value="TreeGrafter"/>
</dbReference>
<dbReference type="GO" id="GO:0016887">
    <property type="term" value="F:ATP hydrolysis activity"/>
    <property type="evidence" value="ECO:0007669"/>
    <property type="project" value="RHEA"/>
</dbReference>
<feature type="binding site" evidence="11">
    <location>
        <begin position="35"/>
        <end position="42"/>
    </location>
    <ligand>
        <name>ATP</name>
        <dbReference type="ChEBI" id="CHEBI:30616"/>
    </ligand>
</feature>
<accession>A0A478FTV4</accession>
<dbReference type="Gene3D" id="3.40.50.300">
    <property type="entry name" value="P-loop containing nucleotide triphosphate hydrolases"/>
    <property type="match status" value="2"/>
</dbReference>
<dbReference type="InterPro" id="IPR027417">
    <property type="entry name" value="P-loop_NTPase"/>
</dbReference>
<evidence type="ECO:0000256" key="8">
    <source>
        <dbReference type="ARBA" id="ARBA00034617"/>
    </source>
</evidence>
<dbReference type="InterPro" id="IPR000212">
    <property type="entry name" value="DNA_helicase_UvrD/REP"/>
</dbReference>
<dbReference type="InterPro" id="IPR014016">
    <property type="entry name" value="UvrD-like_ATP-bd"/>
</dbReference>
<dbReference type="Proteomes" id="UP000324831">
    <property type="component" value="Unassembled WGS sequence"/>
</dbReference>
<evidence type="ECO:0000256" key="9">
    <source>
        <dbReference type="ARBA" id="ARBA00034808"/>
    </source>
</evidence>
<evidence type="ECO:0000256" key="4">
    <source>
        <dbReference type="ARBA" id="ARBA00022806"/>
    </source>
</evidence>
<dbReference type="Pfam" id="PF13361">
    <property type="entry name" value="UvrD_C"/>
    <property type="match status" value="1"/>
</dbReference>
<evidence type="ECO:0000256" key="10">
    <source>
        <dbReference type="ARBA" id="ARBA00048988"/>
    </source>
</evidence>
<feature type="domain" description="UvrD-like helicase ATP-binding" evidence="13">
    <location>
        <begin position="14"/>
        <end position="318"/>
    </location>
</feature>
<keyword evidence="2 11" id="KW-0547">Nucleotide-binding</keyword>
<keyword evidence="4 11" id="KW-0347">Helicase</keyword>
<keyword evidence="7" id="KW-0413">Isomerase</keyword>
<evidence type="ECO:0000256" key="1">
    <source>
        <dbReference type="ARBA" id="ARBA00009922"/>
    </source>
</evidence>
<dbReference type="PROSITE" id="PS51198">
    <property type="entry name" value="UVRD_HELICASE_ATP_BIND"/>
    <property type="match status" value="1"/>
</dbReference>
<evidence type="ECO:0000313" key="15">
    <source>
        <dbReference type="EMBL" id="GCE63869.1"/>
    </source>
</evidence>
<evidence type="ECO:0000256" key="11">
    <source>
        <dbReference type="PROSITE-ProRule" id="PRU00560"/>
    </source>
</evidence>
<dbReference type="Pfam" id="PF00580">
    <property type="entry name" value="UvrD-helicase"/>
    <property type="match status" value="1"/>
</dbReference>
<dbReference type="InterPro" id="IPR013986">
    <property type="entry name" value="DExx_box_DNA_helicase_dom_sf"/>
</dbReference>
<dbReference type="PROSITE" id="PS51217">
    <property type="entry name" value="UVRD_HELICASE_CTER"/>
    <property type="match status" value="1"/>
</dbReference>
<name>A0A478FTV4_9MOLU</name>
<evidence type="ECO:0000259" key="14">
    <source>
        <dbReference type="PROSITE" id="PS51217"/>
    </source>
</evidence>
<keyword evidence="3 11" id="KW-0378">Hydrolase</keyword>
<dbReference type="PANTHER" id="PTHR11070:SF2">
    <property type="entry name" value="ATP-DEPENDENT DNA HELICASE SRS2"/>
    <property type="match status" value="1"/>
</dbReference>
<sequence>MSEIRRVVRPQNISGDTPQQIEAFRAPLTPTMVIAGAGSGKTLVLAKRFEYLVREKNIDPTRILAITFSRRATTNMRRRIFKLLEDGQIDKEIQSRCRICTFHKFSMDLLTEEISVNWKERQKICHDKKNRLIVKDLINLLELPISSSGDALEIITGLRWICKKDGRDEFTVEELIDVAEEVVTGDPGRILEKFPHEMMLKLYRAHDQKFKEMSMYSFDDILLTAHQFLKDPKVAEKWSSRFDAILCDEFQDIDDVQFEIIKKLCSKNASILCVGDPDQSIYGFRGAVSDIFTKFKDYFEAQGKEVAIRKLELNFRSTPEILEVSNKLIEPNHKTDELSKTLRAYNPSIGLPVKLHLTNSNESEENQIINKILELNEKHKVPFKEMAVLARNRKHREEIEFKLLKKRIPYENREAINQDLRREEVKDLICWLNIAVGGSVKVQGSAMKRVINKPRRGLGDKKIAELFSAGPEIAYQQIMKHSTDPKIIDFRRTCLTIKAIANKPDSEVDIQKKIHAILKEVRIFEYYEENASKYNRIKSFLESTMSKAKNIEEVKEGIINFNPRSLDGDNLMISTIHGVKGLEFDYVFLMKLNEGKLPSNICIKKQERNRKNIDYIAEERRLTYVAMTRAKKGLFLSTSAKDDGKSRFLADVEHLIPDPLIDNLEDVDERDDLMDELEDGEGINLNEEEIVVDFDEYEEDEEREGQWSEEEAELISEDEIIDED</sequence>
<reference evidence="15 16" key="1">
    <citation type="submission" date="2019-01" db="EMBL/GenBank/DDBJ databases">
        <title>Draft genome sequences of Candidatus Mycoplasma haemohominis SWG34-3 identified from a patient with pyrexia, anemia and liver dysfunction.</title>
        <authorList>
            <person name="Sekizuka T."/>
            <person name="Hattori N."/>
            <person name="Katano H."/>
            <person name="Takuma T."/>
            <person name="Ito T."/>
            <person name="Arai N."/>
            <person name="Yanai R."/>
            <person name="Ishii S."/>
            <person name="Miura Y."/>
            <person name="Tokunaga T."/>
            <person name="Watanabe H."/>
            <person name="Nomura N."/>
            <person name="Eguchi J."/>
            <person name="Arai T."/>
            <person name="Hasegawa H."/>
            <person name="Nakamaki T."/>
            <person name="Wakita T."/>
            <person name="Niki Y."/>
            <person name="Kuroda M."/>
        </authorList>
    </citation>
    <scope>NUCLEOTIDE SEQUENCE [LARGE SCALE GENOMIC DNA]</scope>
    <source>
        <strain evidence="15">SWG34-3</strain>
    </source>
</reference>
<dbReference type="GO" id="GO:0003677">
    <property type="term" value="F:DNA binding"/>
    <property type="evidence" value="ECO:0007669"/>
    <property type="project" value="UniProtKB-KW"/>
</dbReference>